<reference evidence="1" key="1">
    <citation type="journal article" date="2014" name="Int. J. Syst. Evol. Microbiol.">
        <title>Complete genome sequence of Corynebacterium casei LMG S-19264T (=DSM 44701T), isolated from a smear-ripened cheese.</title>
        <authorList>
            <consortium name="US DOE Joint Genome Institute (JGI-PGF)"/>
            <person name="Walter F."/>
            <person name="Albersmeier A."/>
            <person name="Kalinowski J."/>
            <person name="Ruckert C."/>
        </authorList>
    </citation>
    <scope>NUCLEOTIDE SEQUENCE</scope>
    <source>
        <strain evidence="1">JCM 4477</strain>
    </source>
</reference>
<dbReference type="AlphaFoldDB" id="A0A919AE45"/>
<accession>A0A919AE45</accession>
<dbReference type="RefSeq" id="WP_190204271.1">
    <property type="nucleotide sequence ID" value="NZ_BNBI01000005.1"/>
</dbReference>
<dbReference type="Pfam" id="PF09481">
    <property type="entry name" value="CRISPR_Cse1"/>
    <property type="match status" value="1"/>
</dbReference>
<dbReference type="NCBIfam" id="TIGR02547">
    <property type="entry name" value="casA_cse1"/>
    <property type="match status" value="1"/>
</dbReference>
<dbReference type="EMBL" id="BNBI01000005">
    <property type="protein sequence ID" value="GHE99524.1"/>
    <property type="molecule type" value="Genomic_DNA"/>
</dbReference>
<sequence length="527" mass="58531">MTTSASDLIDQPWIPVAWVEGQSGPPEVGLRDLFVRARDIRTLLIAEAPAHSALLRVLYALTARITALDEAGPGSWGDRRVHVIEQGFPERSIELPDGRKAGIEGYFGQWGDRFDLFDGDRPWLQDPRLPDQCDRNNTAGVHKLVMSRAAGNNHSWFGHWSHHSPVLPGISQAALSLLTWHFWGDPGGLSTREVGHVKSHYAKAAPLRAALSYHPQCDNLLLTLLAGLTPPDGDVSRHTDLCPWEREDLPDPLAPMPEPQGPCSRLTACSQHALYLVPAPDGRHTADAYITWAYDAARIRPQDDYLIWDITKDGTTSPRSASSSRSLWRDIDALLLKQMDDASPIQPKVMDHAFDVSEYVRVRALGFEQDASQAANHQYIDSVTPVLLSRVEEDAMSTERPVRQLRELGELFGSRLEKATKEAWLKYTDDKGNDPGAWLDAVAARYWPSAEDEFWSRFRQLSRDGGAMDTGFDFASACRAFGRHALDAYEAVTGSVTRTPRGAKAVTQAKAIILNALKNPYKAMESR</sequence>
<name>A0A919AE45_9ACTN</name>
<dbReference type="Gene3D" id="1.10.132.100">
    <property type="match status" value="1"/>
</dbReference>
<evidence type="ECO:0000313" key="1">
    <source>
        <dbReference type="EMBL" id="GHE99524.1"/>
    </source>
</evidence>
<evidence type="ECO:0000313" key="2">
    <source>
        <dbReference type="Proteomes" id="UP000630718"/>
    </source>
</evidence>
<protein>
    <submittedName>
        <fullName evidence="1">CRISPR-associated protein CasA/Cse1</fullName>
    </submittedName>
</protein>
<comment type="caution">
    <text evidence="1">The sequence shown here is derived from an EMBL/GenBank/DDBJ whole genome shotgun (WGS) entry which is preliminary data.</text>
</comment>
<gene>
    <name evidence="1" type="primary">cse1</name>
    <name evidence="1" type="ORF">GCM10018772_24880</name>
</gene>
<organism evidence="1 2">
    <name type="scientific">Streptomyces fumanus</name>
    <dbReference type="NCBI Taxonomy" id="67302"/>
    <lineage>
        <taxon>Bacteria</taxon>
        <taxon>Bacillati</taxon>
        <taxon>Actinomycetota</taxon>
        <taxon>Actinomycetes</taxon>
        <taxon>Kitasatosporales</taxon>
        <taxon>Streptomycetaceae</taxon>
        <taxon>Streptomyces</taxon>
    </lineage>
</organism>
<reference evidence="1" key="2">
    <citation type="submission" date="2020-09" db="EMBL/GenBank/DDBJ databases">
        <authorList>
            <person name="Sun Q."/>
            <person name="Ohkuma M."/>
        </authorList>
    </citation>
    <scope>NUCLEOTIDE SEQUENCE</scope>
    <source>
        <strain evidence="1">JCM 4477</strain>
    </source>
</reference>
<dbReference type="InterPro" id="IPR013381">
    <property type="entry name" value="CRISPR-assoc_prot_Cse1"/>
</dbReference>
<dbReference type="Proteomes" id="UP000630718">
    <property type="component" value="Unassembled WGS sequence"/>
</dbReference>
<keyword evidence="2" id="KW-1185">Reference proteome</keyword>
<proteinExistence type="predicted"/>